<dbReference type="EMBL" id="JBCGBO010000025">
    <property type="protein sequence ID" value="KAK9174750.1"/>
    <property type="molecule type" value="Genomic_DNA"/>
</dbReference>
<gene>
    <name evidence="1" type="ORF">WN944_026754</name>
</gene>
<protein>
    <submittedName>
        <fullName evidence="1">Uncharacterized protein</fullName>
    </submittedName>
</protein>
<accession>A0AAP0LH82</accession>
<name>A0AAP0LH82_9ROSI</name>
<comment type="caution">
    <text evidence="1">The sequence shown here is derived from an EMBL/GenBank/DDBJ whole genome shotgun (WGS) entry which is preliminary data.</text>
</comment>
<organism evidence="1 2">
    <name type="scientific">Citrus x changshan-huyou</name>
    <dbReference type="NCBI Taxonomy" id="2935761"/>
    <lineage>
        <taxon>Eukaryota</taxon>
        <taxon>Viridiplantae</taxon>
        <taxon>Streptophyta</taxon>
        <taxon>Embryophyta</taxon>
        <taxon>Tracheophyta</taxon>
        <taxon>Spermatophyta</taxon>
        <taxon>Magnoliopsida</taxon>
        <taxon>eudicotyledons</taxon>
        <taxon>Gunneridae</taxon>
        <taxon>Pentapetalae</taxon>
        <taxon>rosids</taxon>
        <taxon>malvids</taxon>
        <taxon>Sapindales</taxon>
        <taxon>Rutaceae</taxon>
        <taxon>Aurantioideae</taxon>
        <taxon>Citrus</taxon>
    </lineage>
</organism>
<reference evidence="1 2" key="1">
    <citation type="submission" date="2024-05" db="EMBL/GenBank/DDBJ databases">
        <title>Haplotype-resolved chromosome-level genome assembly of Huyou (Citrus changshanensis).</title>
        <authorList>
            <person name="Miao C."/>
            <person name="Chen W."/>
            <person name="Wu Y."/>
            <person name="Wang L."/>
            <person name="Zhao S."/>
            <person name="Grierson D."/>
            <person name="Xu C."/>
            <person name="Chen K."/>
        </authorList>
    </citation>
    <scope>NUCLEOTIDE SEQUENCE [LARGE SCALE GENOMIC DNA]</scope>
    <source>
        <strain evidence="1">01-14</strain>
        <tissue evidence="1">Leaf</tissue>
    </source>
</reference>
<dbReference type="AlphaFoldDB" id="A0AAP0LH82"/>
<dbReference type="Proteomes" id="UP001428341">
    <property type="component" value="Unassembled WGS sequence"/>
</dbReference>
<keyword evidence="2" id="KW-1185">Reference proteome</keyword>
<evidence type="ECO:0000313" key="1">
    <source>
        <dbReference type="EMBL" id="KAK9174750.1"/>
    </source>
</evidence>
<sequence>MLRENIHEISSPKQSDAYFDEFLDEQNNGSVGEESEYHEALIREGYDPETPLTDHVPNLDEFGNGNEDEPKFVVKYNILGVPVGEEAIELSTYIGVLTRISIPILYNDWRRVPDDTKERLLESVKV</sequence>
<evidence type="ECO:0000313" key="2">
    <source>
        <dbReference type="Proteomes" id="UP001428341"/>
    </source>
</evidence>
<proteinExistence type="predicted"/>